<dbReference type="Proteomes" id="UP000007803">
    <property type="component" value="Chromosome"/>
</dbReference>
<organism evidence="2 3">
    <name type="scientific">Sulfurimonas autotrophica (strain ATCC BAA-671 / DSM 16294 / JCM 11897 / OK10)</name>
    <dbReference type="NCBI Taxonomy" id="563040"/>
    <lineage>
        <taxon>Bacteria</taxon>
        <taxon>Pseudomonadati</taxon>
        <taxon>Campylobacterota</taxon>
        <taxon>Epsilonproteobacteria</taxon>
        <taxon>Campylobacterales</taxon>
        <taxon>Sulfurimonadaceae</taxon>
        <taxon>Sulfurimonas</taxon>
    </lineage>
</organism>
<accession>E0UUC3</accession>
<keyword evidence="1" id="KW-0472">Membrane</keyword>
<keyword evidence="1" id="KW-0812">Transmembrane</keyword>
<feature type="transmembrane region" description="Helical" evidence="1">
    <location>
        <begin position="29"/>
        <end position="48"/>
    </location>
</feature>
<keyword evidence="1" id="KW-1133">Transmembrane helix</keyword>
<dbReference type="KEGG" id="sua:Saut_1451"/>
<dbReference type="RefSeq" id="WP_013327251.1">
    <property type="nucleotide sequence ID" value="NC_014506.1"/>
</dbReference>
<sequence>MAYIYGIIIVALLFAALHYFTELGKSQKLLIGAVLLVVVLSAVAYNKYNEAQREKMLKTIVKYEQGKTVTCNGIDVNSSIYSLSVGTYTFIGKKNTPHYAEMISAATCE</sequence>
<reference evidence="3" key="1">
    <citation type="journal article" date="2010" name="Stand. Genomic Sci.">
        <title>Complete genome sequence of Sulfurimonas autotrophica type strain (OK10).</title>
        <authorList>
            <person name="Sikorski J."/>
            <person name="Munk C."/>
            <person name="Lapidus A."/>
            <person name="Djao O."/>
            <person name="Lucas S."/>
            <person name="Glavina Del Rio T."/>
            <person name="Nolan M."/>
            <person name="Tice H."/>
            <person name="Han C."/>
            <person name="Cheng J."/>
            <person name="Tapia R."/>
            <person name="Goodwin L."/>
            <person name="Pitluck S."/>
            <person name="Liolios K."/>
            <person name="Ivanova N."/>
            <person name="Mavromatis K."/>
            <person name="Mikhailova N."/>
            <person name="Pati A."/>
            <person name="Sims D."/>
            <person name="Meincke L."/>
            <person name="Brettin T."/>
            <person name="Detter J."/>
            <person name="Chen A."/>
            <person name="Palaniappan K."/>
            <person name="Land M."/>
            <person name="Hauser L."/>
            <person name="Chang Y."/>
            <person name="Jeffries C."/>
            <person name="Rohde M."/>
            <person name="Lang E."/>
            <person name="Spring S."/>
            <person name="Goker M."/>
            <person name="Woyke T."/>
            <person name="Bristow J."/>
            <person name="Eisen J."/>
            <person name="Markowitz V."/>
            <person name="Hugenholtz P."/>
            <person name="Kyrpides N."/>
            <person name="Klenk H."/>
        </authorList>
    </citation>
    <scope>NUCLEOTIDE SEQUENCE [LARGE SCALE GENOMIC DNA]</scope>
    <source>
        <strain evidence="3">ATCC BAA-671 / DSM 16294 / JCM 11897 / OK10</strain>
    </source>
</reference>
<name>E0UUC3_SULAO</name>
<gene>
    <name evidence="2" type="ordered locus">Saut_1451</name>
</gene>
<dbReference type="HOGENOM" id="CLU_2182624_0_0_7"/>
<protein>
    <submittedName>
        <fullName evidence="2">Uncharacterized protein</fullName>
    </submittedName>
</protein>
<evidence type="ECO:0000256" key="1">
    <source>
        <dbReference type="SAM" id="Phobius"/>
    </source>
</evidence>
<dbReference type="STRING" id="563040.Saut_1451"/>
<evidence type="ECO:0000313" key="3">
    <source>
        <dbReference type="Proteomes" id="UP000007803"/>
    </source>
</evidence>
<dbReference type="EMBL" id="CP002205">
    <property type="protein sequence ID" value="ADN09498.1"/>
    <property type="molecule type" value="Genomic_DNA"/>
</dbReference>
<proteinExistence type="predicted"/>
<feature type="transmembrane region" description="Helical" evidence="1">
    <location>
        <begin position="5"/>
        <end position="23"/>
    </location>
</feature>
<evidence type="ECO:0000313" key="2">
    <source>
        <dbReference type="EMBL" id="ADN09498.1"/>
    </source>
</evidence>
<keyword evidence="3" id="KW-1185">Reference proteome</keyword>
<dbReference type="OrthoDB" id="5325929at2"/>
<dbReference type="AlphaFoldDB" id="E0UUC3"/>
<dbReference type="eggNOG" id="ENOG5032MUE">
    <property type="taxonomic scope" value="Bacteria"/>
</dbReference>